<protein>
    <submittedName>
        <fullName evidence="2">Uncharacterized protein</fullName>
    </submittedName>
</protein>
<evidence type="ECO:0000256" key="1">
    <source>
        <dbReference type="SAM" id="MobiDB-lite"/>
    </source>
</evidence>
<accession>A0A2D4HF33</accession>
<dbReference type="EMBL" id="IACK01030465">
    <property type="protein sequence ID" value="LAA70568.1"/>
    <property type="molecule type" value="Transcribed_RNA"/>
</dbReference>
<organism evidence="2">
    <name type="scientific">Micrurus lemniscatus lemniscatus</name>
    <dbReference type="NCBI Taxonomy" id="129467"/>
    <lineage>
        <taxon>Eukaryota</taxon>
        <taxon>Metazoa</taxon>
        <taxon>Chordata</taxon>
        <taxon>Craniata</taxon>
        <taxon>Vertebrata</taxon>
        <taxon>Euteleostomi</taxon>
        <taxon>Lepidosauria</taxon>
        <taxon>Squamata</taxon>
        <taxon>Bifurcata</taxon>
        <taxon>Unidentata</taxon>
        <taxon>Episquamata</taxon>
        <taxon>Toxicofera</taxon>
        <taxon>Serpentes</taxon>
        <taxon>Colubroidea</taxon>
        <taxon>Elapidae</taxon>
        <taxon>Elapinae</taxon>
        <taxon>Micrurus</taxon>
    </lineage>
</organism>
<reference evidence="2" key="1">
    <citation type="submission" date="2017-07" db="EMBL/GenBank/DDBJ databases">
        <authorList>
            <person name="Mikheyev A."/>
            <person name="Grau M."/>
        </authorList>
    </citation>
    <scope>NUCLEOTIDE SEQUENCE</scope>
    <source>
        <tissue evidence="2">Venom_gland</tissue>
    </source>
</reference>
<evidence type="ECO:0000313" key="2">
    <source>
        <dbReference type="EMBL" id="LAA70568.1"/>
    </source>
</evidence>
<feature type="compositionally biased region" description="Basic and acidic residues" evidence="1">
    <location>
        <begin position="55"/>
        <end position="71"/>
    </location>
</feature>
<dbReference type="AlphaFoldDB" id="A0A2D4HF33"/>
<feature type="region of interest" description="Disordered" evidence="1">
    <location>
        <begin position="55"/>
        <end position="74"/>
    </location>
</feature>
<proteinExistence type="predicted"/>
<sequence>MNTDGCWREFNLRQGRDSLASCGKGKTAPAKAPIQVCCNRNSVPRLPLTFDTRCHLQGKEPPARNQQREEEAGTEQRLLAHFHIICIPAGFENRQSLLLP</sequence>
<reference evidence="2" key="2">
    <citation type="submission" date="2017-11" db="EMBL/GenBank/DDBJ databases">
        <title>Coralsnake Venomics: Analyses of Venom Gland Transcriptomes and Proteomes of Six Brazilian Taxa.</title>
        <authorList>
            <person name="Aird S.D."/>
            <person name="Jorge da Silva N."/>
            <person name="Qiu L."/>
            <person name="Villar-Briones A."/>
            <person name="Aparecida-Saddi V."/>
            <person name="Campos-Telles M.P."/>
            <person name="Grau M."/>
            <person name="Mikheyev A.S."/>
        </authorList>
    </citation>
    <scope>NUCLEOTIDE SEQUENCE</scope>
    <source>
        <tissue evidence="2">Venom_gland</tissue>
    </source>
</reference>
<name>A0A2D4HF33_MICLE</name>